<comment type="caution">
    <text evidence="1">The sequence shown here is derived from an EMBL/GenBank/DDBJ whole genome shotgun (WGS) entry which is preliminary data.</text>
</comment>
<sequence length="450" mass="49157">MSTVGIALSGGGKLGGARFDNQNSLSSRQGVHLCLPKSPSPRNQSGITGIVAGLSTFNSFVTRVYDASSKPNLIASTVSGGTIGFGIHANAGSKLTYQLYDSGISYDVANSEVKEDGKIWYANVVNYLNWAPFLTGEASERKTTMTGAMQSGWWTDVIDLMFWEGYSIHDYDIAGSDLYNWHANFALLDKGVCPISRNDDGVMKKAEEGLVYASMDMSSGEKVAANNATLEIKHDTVLDVMSYSSSFWTASIVEDKTQYFFLKGSISTGTLGGEDVYLNDGGIVDTTGIVTLLQKKVPKIVAFYNNNDPLSSLSSVFAYLFGVEVETDTMNSLEGWELGQVFDSGLYEEVLTNLTDPTIMRAHLTNLQVMDNTFLGVEGYAVEEIMILSNEYSDEFLDSFNNAEDLKGGLDEKWPNQFPVSIPTFDCNMLAMKADWLVLKYEEELAALVG</sequence>
<accession>A0A9W6ZYW5</accession>
<dbReference type="AlphaFoldDB" id="A0A9W6ZYW5"/>
<evidence type="ECO:0000313" key="2">
    <source>
        <dbReference type="Proteomes" id="UP001162640"/>
    </source>
</evidence>
<protein>
    <submittedName>
        <fullName evidence="1">Uncharacterized protein</fullName>
    </submittedName>
</protein>
<dbReference type="EMBL" id="BLQM01000073">
    <property type="protein sequence ID" value="GMH59640.1"/>
    <property type="molecule type" value="Genomic_DNA"/>
</dbReference>
<reference evidence="2" key="1">
    <citation type="journal article" date="2023" name="Commun. Biol.">
        <title>Genome analysis of Parmales, the sister group of diatoms, reveals the evolutionary specialization of diatoms from phago-mixotrophs to photoautotrophs.</title>
        <authorList>
            <person name="Ban H."/>
            <person name="Sato S."/>
            <person name="Yoshikawa S."/>
            <person name="Yamada K."/>
            <person name="Nakamura Y."/>
            <person name="Ichinomiya M."/>
            <person name="Sato N."/>
            <person name="Blanc-Mathieu R."/>
            <person name="Endo H."/>
            <person name="Kuwata A."/>
            <person name="Ogata H."/>
        </authorList>
    </citation>
    <scope>NUCLEOTIDE SEQUENCE [LARGE SCALE GENOMIC DNA]</scope>
</reference>
<gene>
    <name evidence="1" type="ORF">TL16_g02869</name>
</gene>
<dbReference type="Proteomes" id="UP001162640">
    <property type="component" value="Unassembled WGS sequence"/>
</dbReference>
<organism evidence="1 2">
    <name type="scientific">Triparma laevis f. inornata</name>
    <dbReference type="NCBI Taxonomy" id="1714386"/>
    <lineage>
        <taxon>Eukaryota</taxon>
        <taxon>Sar</taxon>
        <taxon>Stramenopiles</taxon>
        <taxon>Ochrophyta</taxon>
        <taxon>Bolidophyceae</taxon>
        <taxon>Parmales</taxon>
        <taxon>Triparmaceae</taxon>
        <taxon>Triparma</taxon>
    </lineage>
</organism>
<evidence type="ECO:0000313" key="1">
    <source>
        <dbReference type="EMBL" id="GMH59640.1"/>
    </source>
</evidence>
<name>A0A9W6ZYW5_9STRA</name>
<proteinExistence type="predicted"/>